<dbReference type="Proteomes" id="UP000184327">
    <property type="component" value="Unassembled WGS sequence"/>
</dbReference>
<dbReference type="InterPro" id="IPR036767">
    <property type="entry name" value="ApaG_sf"/>
</dbReference>
<dbReference type="OrthoDB" id="9795226at2"/>
<dbReference type="InterPro" id="IPR007474">
    <property type="entry name" value="ApaG_domain"/>
</dbReference>
<dbReference type="NCBIfam" id="NF003967">
    <property type="entry name" value="PRK05461.1"/>
    <property type="match status" value="1"/>
</dbReference>
<dbReference type="PROSITE" id="PS51087">
    <property type="entry name" value="APAG"/>
    <property type="match status" value="1"/>
</dbReference>
<dbReference type="RefSeq" id="WP_073357091.1">
    <property type="nucleotide sequence ID" value="NZ_FQUZ01000041.1"/>
</dbReference>
<feature type="domain" description="ApaG" evidence="2">
    <location>
        <begin position="2"/>
        <end position="126"/>
    </location>
</feature>
<accession>A0A1M5EGU2</accession>
<evidence type="ECO:0000256" key="1">
    <source>
        <dbReference type="SAM" id="MobiDB-lite"/>
    </source>
</evidence>
<proteinExistence type="predicted"/>
<dbReference type="Gene3D" id="2.60.40.1470">
    <property type="entry name" value="ApaG domain"/>
    <property type="match status" value="1"/>
</dbReference>
<dbReference type="STRING" id="1122156.SAMN02745117_02593"/>
<keyword evidence="4" id="KW-1185">Reference proteome</keyword>
<name>A0A1M5EGU2_9BURK</name>
<dbReference type="EMBL" id="FQUZ01000041">
    <property type="protein sequence ID" value="SHF78354.1"/>
    <property type="molecule type" value="Genomic_DNA"/>
</dbReference>
<dbReference type="InterPro" id="IPR050718">
    <property type="entry name" value="ApaG-like"/>
</dbReference>
<feature type="region of interest" description="Disordered" evidence="1">
    <location>
        <begin position="125"/>
        <end position="144"/>
    </location>
</feature>
<protein>
    <submittedName>
        <fullName evidence="3">ApaG protein</fullName>
    </submittedName>
</protein>
<dbReference type="Pfam" id="PF04379">
    <property type="entry name" value="DUF525"/>
    <property type="match status" value="1"/>
</dbReference>
<gene>
    <name evidence="3" type="ORF">SAMN02745117_02593</name>
</gene>
<dbReference type="AlphaFoldDB" id="A0A1M5EGU2"/>
<evidence type="ECO:0000313" key="4">
    <source>
        <dbReference type="Proteomes" id="UP000184327"/>
    </source>
</evidence>
<reference evidence="3 4" key="1">
    <citation type="submission" date="2016-11" db="EMBL/GenBank/DDBJ databases">
        <authorList>
            <person name="Jaros S."/>
            <person name="Januszkiewicz K."/>
            <person name="Wedrychowicz H."/>
        </authorList>
    </citation>
    <scope>NUCLEOTIDE SEQUENCE [LARGE SCALE GENOMIC DNA]</scope>
    <source>
        <strain evidence="3 4">DSM 16112</strain>
    </source>
</reference>
<sequence length="144" mass="15843">MPQTPPPLSITVSVSFQSDSSQVERGDYRFSYRIRITNTATMAVQIVGRHWLIHNAHGEQQEVHGLGVVGQQPLLAVGETFEYTSGCHLSTATGTMQGRYLCVTETAEAFECPIPLFELNAQGHTTPTPVWPDEPADPAQRVLH</sequence>
<evidence type="ECO:0000259" key="2">
    <source>
        <dbReference type="PROSITE" id="PS51087"/>
    </source>
</evidence>
<dbReference type="PANTHER" id="PTHR47191:SF2">
    <property type="entry name" value="OS05G0170800 PROTEIN"/>
    <property type="match status" value="1"/>
</dbReference>
<dbReference type="SUPFAM" id="SSF110069">
    <property type="entry name" value="ApaG-like"/>
    <property type="match status" value="1"/>
</dbReference>
<organism evidence="3 4">
    <name type="scientific">Lampropedia hyalina DSM 16112</name>
    <dbReference type="NCBI Taxonomy" id="1122156"/>
    <lineage>
        <taxon>Bacteria</taxon>
        <taxon>Pseudomonadati</taxon>
        <taxon>Pseudomonadota</taxon>
        <taxon>Betaproteobacteria</taxon>
        <taxon>Burkholderiales</taxon>
        <taxon>Comamonadaceae</taxon>
        <taxon>Lampropedia</taxon>
    </lineage>
</organism>
<evidence type="ECO:0000313" key="3">
    <source>
        <dbReference type="EMBL" id="SHF78354.1"/>
    </source>
</evidence>
<dbReference type="PANTHER" id="PTHR47191">
    <property type="entry name" value="OS05G0170800 PROTEIN"/>
    <property type="match status" value="1"/>
</dbReference>